<protein>
    <submittedName>
        <fullName evidence="2">Uncharacterized protein</fullName>
    </submittedName>
</protein>
<evidence type="ECO:0000256" key="1">
    <source>
        <dbReference type="SAM" id="MobiDB-lite"/>
    </source>
</evidence>
<dbReference type="Proteomes" id="UP000053841">
    <property type="component" value="Unassembled WGS sequence"/>
</dbReference>
<dbReference type="RefSeq" id="XP_007718848.1">
    <property type="nucleotide sequence ID" value="XM_007720658.1"/>
</dbReference>
<feature type="compositionally biased region" description="Polar residues" evidence="1">
    <location>
        <begin position="70"/>
        <end position="79"/>
    </location>
</feature>
<feature type="region of interest" description="Disordered" evidence="1">
    <location>
        <begin position="37"/>
        <end position="79"/>
    </location>
</feature>
<gene>
    <name evidence="2" type="ORF">COCCADRAFT_113218</name>
</gene>
<dbReference type="GeneID" id="19144602"/>
<name>W6XNM2_COCC2</name>
<feature type="compositionally biased region" description="Basic and acidic residues" evidence="1">
    <location>
        <begin position="48"/>
        <end position="69"/>
    </location>
</feature>
<keyword evidence="3" id="KW-1185">Reference proteome</keyword>
<accession>W6XNM2</accession>
<sequence>MDNDTPKWNNRIPVSKQEPDGAWSNLLEFEALMQGKSPESGLDVVDIGDGHDGDERTENGNNRKADRMAQRSSPEQSNG</sequence>
<dbReference type="KEGG" id="bze:COCCADRAFT_113218"/>
<evidence type="ECO:0000313" key="3">
    <source>
        <dbReference type="Proteomes" id="UP000053841"/>
    </source>
</evidence>
<reference evidence="2 3" key="1">
    <citation type="journal article" date="2013" name="PLoS Genet.">
        <title>Comparative genome structure, secondary metabolite, and effector coding capacity across Cochliobolus pathogens.</title>
        <authorList>
            <person name="Condon B.J."/>
            <person name="Leng Y."/>
            <person name="Wu D."/>
            <person name="Bushley K.E."/>
            <person name="Ohm R.A."/>
            <person name="Otillar R."/>
            <person name="Martin J."/>
            <person name="Schackwitz W."/>
            <person name="Grimwood J."/>
            <person name="MohdZainudin N."/>
            <person name="Xue C."/>
            <person name="Wang R."/>
            <person name="Manning V.A."/>
            <person name="Dhillon B."/>
            <person name="Tu Z.J."/>
            <person name="Steffenson B.J."/>
            <person name="Salamov A."/>
            <person name="Sun H."/>
            <person name="Lowry S."/>
            <person name="LaButti K."/>
            <person name="Han J."/>
            <person name="Copeland A."/>
            <person name="Lindquist E."/>
            <person name="Barry K."/>
            <person name="Schmutz J."/>
            <person name="Baker S.E."/>
            <person name="Ciuffetti L.M."/>
            <person name="Grigoriev I.V."/>
            <person name="Zhong S."/>
            <person name="Turgeon B.G."/>
        </authorList>
    </citation>
    <scope>NUCLEOTIDE SEQUENCE [LARGE SCALE GENOMIC DNA]</scope>
    <source>
        <strain evidence="2 3">26-R-13</strain>
    </source>
</reference>
<dbReference type="EMBL" id="KI965094">
    <property type="protein sequence ID" value="EUC26850.1"/>
    <property type="molecule type" value="Genomic_DNA"/>
</dbReference>
<evidence type="ECO:0000313" key="2">
    <source>
        <dbReference type="EMBL" id="EUC26850.1"/>
    </source>
</evidence>
<feature type="region of interest" description="Disordered" evidence="1">
    <location>
        <begin position="1"/>
        <end position="20"/>
    </location>
</feature>
<dbReference type="AlphaFoldDB" id="W6XNM2"/>
<proteinExistence type="predicted"/>
<organism evidence="2 3">
    <name type="scientific">Cochliobolus carbonum (strain 26-R-13)</name>
    <name type="common">Maize leaf spot fungus</name>
    <name type="synonym">Bipolaris zeicola</name>
    <dbReference type="NCBI Taxonomy" id="930089"/>
    <lineage>
        <taxon>Eukaryota</taxon>
        <taxon>Fungi</taxon>
        <taxon>Dikarya</taxon>
        <taxon>Ascomycota</taxon>
        <taxon>Pezizomycotina</taxon>
        <taxon>Dothideomycetes</taxon>
        <taxon>Pleosporomycetidae</taxon>
        <taxon>Pleosporales</taxon>
        <taxon>Pleosporineae</taxon>
        <taxon>Pleosporaceae</taxon>
        <taxon>Bipolaris</taxon>
    </lineage>
</organism>
<dbReference type="HOGENOM" id="CLU_2621873_0_0_1"/>
<dbReference type="OrthoDB" id="10430491at2759"/>